<keyword evidence="4" id="KW-0411">Iron-sulfur</keyword>
<dbReference type="GO" id="GO:0046872">
    <property type="term" value="F:metal ion binding"/>
    <property type="evidence" value="ECO:0007669"/>
    <property type="project" value="UniProtKB-KW"/>
</dbReference>
<evidence type="ECO:0000256" key="1">
    <source>
        <dbReference type="ARBA" id="ARBA00022714"/>
    </source>
</evidence>
<dbReference type="GO" id="GO:0051537">
    <property type="term" value="F:2 iron, 2 sulfur cluster binding"/>
    <property type="evidence" value="ECO:0007669"/>
    <property type="project" value="UniProtKB-KW"/>
</dbReference>
<sequence>MGWTKVLAADALAPGAREVVNVGKRKILVLNHENQLYAVDNACPHLKLPLKNGKIEDGAIVCPIHRSAFNLSTGQVNNWCPWPPGVGKVLSLISQEKTLPVFPVRVEEGSIWIDLADN</sequence>
<evidence type="ECO:0000313" key="7">
    <source>
        <dbReference type="Proteomes" id="UP000218287"/>
    </source>
</evidence>
<keyword evidence="2" id="KW-0479">Metal-binding</keyword>
<dbReference type="InterPro" id="IPR036922">
    <property type="entry name" value="Rieske_2Fe-2S_sf"/>
</dbReference>
<evidence type="ECO:0000259" key="5">
    <source>
        <dbReference type="PROSITE" id="PS51296"/>
    </source>
</evidence>
<dbReference type="PANTHER" id="PTHR21496:SF23">
    <property type="entry name" value="3-PHENYLPROPIONATE_CINNAMIC ACID DIOXYGENASE FERREDOXIN SUBUNIT"/>
    <property type="match status" value="1"/>
</dbReference>
<name>A0A1Z4GPX1_9CYAN</name>
<proteinExistence type="predicted"/>
<dbReference type="InterPro" id="IPR017941">
    <property type="entry name" value="Rieske_2Fe-2S"/>
</dbReference>
<protein>
    <submittedName>
        <fullName evidence="6">Rieske [2Fe-2S] domain-containing protein</fullName>
    </submittedName>
</protein>
<dbReference type="EMBL" id="AP018174">
    <property type="protein sequence ID" value="BAY19533.1"/>
    <property type="molecule type" value="Genomic_DNA"/>
</dbReference>
<feature type="domain" description="Rieske" evidence="5">
    <location>
        <begin position="3"/>
        <end position="113"/>
    </location>
</feature>
<dbReference type="GO" id="GO:0016705">
    <property type="term" value="F:oxidoreductase activity, acting on paired donors, with incorporation or reduction of molecular oxygen"/>
    <property type="evidence" value="ECO:0007669"/>
    <property type="project" value="UniProtKB-ARBA"/>
</dbReference>
<accession>A0A1Z4GPX1</accession>
<dbReference type="GO" id="GO:0042128">
    <property type="term" value="P:nitrate assimilation"/>
    <property type="evidence" value="ECO:0007669"/>
    <property type="project" value="UniProtKB-KW"/>
</dbReference>
<dbReference type="SUPFAM" id="SSF50022">
    <property type="entry name" value="ISP domain"/>
    <property type="match status" value="1"/>
</dbReference>
<dbReference type="AlphaFoldDB" id="A0A1Z4GPX1"/>
<dbReference type="CDD" id="cd03467">
    <property type="entry name" value="Rieske"/>
    <property type="match status" value="1"/>
</dbReference>
<evidence type="ECO:0000313" key="6">
    <source>
        <dbReference type="EMBL" id="BAY19533.1"/>
    </source>
</evidence>
<evidence type="ECO:0000256" key="2">
    <source>
        <dbReference type="ARBA" id="ARBA00022723"/>
    </source>
</evidence>
<dbReference type="Gene3D" id="2.102.10.10">
    <property type="entry name" value="Rieske [2Fe-2S] iron-sulphur domain"/>
    <property type="match status" value="1"/>
</dbReference>
<dbReference type="GO" id="GO:0008942">
    <property type="term" value="F:nitrite reductase [NAD(P)H] activity"/>
    <property type="evidence" value="ECO:0007669"/>
    <property type="project" value="InterPro"/>
</dbReference>
<dbReference type="GO" id="GO:0004497">
    <property type="term" value="F:monooxygenase activity"/>
    <property type="evidence" value="ECO:0007669"/>
    <property type="project" value="UniProtKB-ARBA"/>
</dbReference>
<keyword evidence="3" id="KW-0408">Iron</keyword>
<dbReference type="PANTHER" id="PTHR21496">
    <property type="entry name" value="FERREDOXIN-RELATED"/>
    <property type="match status" value="1"/>
</dbReference>
<evidence type="ECO:0000256" key="4">
    <source>
        <dbReference type="ARBA" id="ARBA00023014"/>
    </source>
</evidence>
<dbReference type="OrthoDB" id="9795104at2"/>
<keyword evidence="1" id="KW-0001">2Fe-2S</keyword>
<dbReference type="Pfam" id="PF00355">
    <property type="entry name" value="Rieske"/>
    <property type="match status" value="1"/>
</dbReference>
<gene>
    <name evidence="6" type="ORF">NIES21_53960</name>
</gene>
<reference evidence="6 7" key="1">
    <citation type="submission" date="2017-06" db="EMBL/GenBank/DDBJ databases">
        <title>Genome sequencing of cyanobaciteial culture collection at National Institute for Environmental Studies (NIES).</title>
        <authorList>
            <person name="Hirose Y."/>
            <person name="Shimura Y."/>
            <person name="Fujisawa T."/>
            <person name="Nakamura Y."/>
            <person name="Kawachi M."/>
        </authorList>
    </citation>
    <scope>NUCLEOTIDE SEQUENCE [LARGE SCALE GENOMIC DNA]</scope>
    <source>
        <strain evidence="6 7">NIES-21</strain>
    </source>
</reference>
<keyword evidence="7" id="KW-1185">Reference proteome</keyword>
<organism evidence="6 7">
    <name type="scientific">Anabaenopsis circularis NIES-21</name>
    <dbReference type="NCBI Taxonomy" id="1085406"/>
    <lineage>
        <taxon>Bacteria</taxon>
        <taxon>Bacillati</taxon>
        <taxon>Cyanobacteriota</taxon>
        <taxon>Cyanophyceae</taxon>
        <taxon>Nostocales</taxon>
        <taxon>Nodulariaceae</taxon>
        <taxon>Anabaenopsis</taxon>
    </lineage>
</organism>
<dbReference type="Proteomes" id="UP000218287">
    <property type="component" value="Chromosome"/>
</dbReference>
<dbReference type="PROSITE" id="PS51296">
    <property type="entry name" value="RIESKE"/>
    <property type="match status" value="1"/>
</dbReference>
<evidence type="ECO:0000256" key="3">
    <source>
        <dbReference type="ARBA" id="ARBA00023004"/>
    </source>
</evidence>